<comment type="caution">
    <text evidence="2">The sequence shown here is derived from an EMBL/GenBank/DDBJ whole genome shotgun (WGS) entry which is preliminary data.</text>
</comment>
<dbReference type="Proteomes" id="UP000288168">
    <property type="component" value="Unassembled WGS sequence"/>
</dbReference>
<organism evidence="2 3">
    <name type="scientific">Fusarium duplospermum</name>
    <dbReference type="NCBI Taxonomy" id="1325734"/>
    <lineage>
        <taxon>Eukaryota</taxon>
        <taxon>Fungi</taxon>
        <taxon>Dikarya</taxon>
        <taxon>Ascomycota</taxon>
        <taxon>Pezizomycotina</taxon>
        <taxon>Sordariomycetes</taxon>
        <taxon>Hypocreomycetidae</taxon>
        <taxon>Hypocreales</taxon>
        <taxon>Nectriaceae</taxon>
        <taxon>Fusarium</taxon>
        <taxon>Fusarium solani species complex</taxon>
    </lineage>
</organism>
<dbReference type="AlphaFoldDB" id="A0A428PE70"/>
<evidence type="ECO:0000313" key="2">
    <source>
        <dbReference type="EMBL" id="RSL51286.1"/>
    </source>
</evidence>
<feature type="region of interest" description="Disordered" evidence="1">
    <location>
        <begin position="1"/>
        <end position="47"/>
    </location>
</feature>
<accession>A0A428PE70</accession>
<dbReference type="OrthoDB" id="341259at2759"/>
<keyword evidence="3" id="KW-1185">Reference proteome</keyword>
<evidence type="ECO:0000256" key="1">
    <source>
        <dbReference type="SAM" id="MobiDB-lite"/>
    </source>
</evidence>
<reference evidence="2 3" key="1">
    <citation type="submission" date="2017-06" db="EMBL/GenBank/DDBJ databases">
        <title>Comparative genomic analysis of Ambrosia Fusariam Clade fungi.</title>
        <authorList>
            <person name="Stajich J.E."/>
            <person name="Carrillo J."/>
            <person name="Kijimoto T."/>
            <person name="Eskalen A."/>
            <person name="O'Donnell K."/>
            <person name="Kasson M."/>
        </authorList>
    </citation>
    <scope>NUCLEOTIDE SEQUENCE [LARGE SCALE GENOMIC DNA]</scope>
    <source>
        <strain evidence="2 3">NRRL62584</strain>
    </source>
</reference>
<name>A0A428PE70_9HYPO</name>
<gene>
    <name evidence="2" type="ORF">CEP54_011475</name>
</gene>
<sequence length="423" mass="47168">MSNMEGSDDIPTDFSDEDAPAEQPEDAPAAETRQLTPEAGASGGGDKQFGCLVTRSLYQAPEDQRDDELPYVDIVHVTVNCVDDDMDLNVHDLQPPDTTDRRELIYRVRMATLLVGDLTDEAVRQQADQLLRGLANQSPPGAAAHLAAHFQQDYPGIFWDIAQIVFSGCPHRSLDLRDMESKLIIHCEGEPWISLLNLTSIGSLARSVLRTTDMFLSTKITLRAHIISLWAAETGDRDMVHQSMDCFTATLGIPSEANIQEQSCNESGTAFPGLVDRVNYNLKNPVPDPNWIPVKQTLLALSAPERPSQLNLLHPVLSSSCLDSEVHTDWTKHIGSQILYVHGAVDQATHDMADMVFQALRAEFQATDDYRRFRALSFTFDSTDPLRDSLHDMVISFLIQSMTNSNNSDPVRQYHFLNDLFLM</sequence>
<proteinExistence type="predicted"/>
<dbReference type="EMBL" id="NKCI01000151">
    <property type="protein sequence ID" value="RSL51286.1"/>
    <property type="molecule type" value="Genomic_DNA"/>
</dbReference>
<feature type="non-terminal residue" evidence="2">
    <location>
        <position position="423"/>
    </location>
</feature>
<evidence type="ECO:0000313" key="3">
    <source>
        <dbReference type="Proteomes" id="UP000288168"/>
    </source>
</evidence>
<dbReference type="STRING" id="1325734.A0A428PE70"/>
<feature type="compositionally biased region" description="Acidic residues" evidence="1">
    <location>
        <begin position="1"/>
        <end position="25"/>
    </location>
</feature>
<protein>
    <submittedName>
        <fullName evidence="2">Uncharacterized protein</fullName>
    </submittedName>
</protein>